<sequence>NIFAFDFKNGIARTSLIENLSDRAEHTKEVLKCVDQLKRVDSQRPAAGLSRGCEIILNVMSNELFQTQVVTTIANGLNSTNGSNSSYSDGCFSLSFFKSFTLIKPLALNK</sequence>
<name>A0A1A9VFH1_GLOAU</name>
<evidence type="ECO:0000313" key="1">
    <source>
        <dbReference type="EnsemblMetazoa" id="GAUT035604-PA"/>
    </source>
</evidence>
<dbReference type="VEuPathDB" id="VectorBase:GAUT035604"/>
<accession>A0A1A9VFH1</accession>
<dbReference type="Proteomes" id="UP000078200">
    <property type="component" value="Unassembled WGS sequence"/>
</dbReference>
<evidence type="ECO:0000313" key="2">
    <source>
        <dbReference type="Proteomes" id="UP000078200"/>
    </source>
</evidence>
<dbReference type="EnsemblMetazoa" id="GAUT035604-RA">
    <property type="protein sequence ID" value="GAUT035604-PA"/>
    <property type="gene ID" value="GAUT035604"/>
</dbReference>
<keyword evidence="2" id="KW-1185">Reference proteome</keyword>
<organism evidence="1 2">
    <name type="scientific">Glossina austeni</name>
    <name type="common">Savannah tsetse fly</name>
    <dbReference type="NCBI Taxonomy" id="7395"/>
    <lineage>
        <taxon>Eukaryota</taxon>
        <taxon>Metazoa</taxon>
        <taxon>Ecdysozoa</taxon>
        <taxon>Arthropoda</taxon>
        <taxon>Hexapoda</taxon>
        <taxon>Insecta</taxon>
        <taxon>Pterygota</taxon>
        <taxon>Neoptera</taxon>
        <taxon>Endopterygota</taxon>
        <taxon>Diptera</taxon>
        <taxon>Brachycera</taxon>
        <taxon>Muscomorpha</taxon>
        <taxon>Hippoboscoidea</taxon>
        <taxon>Glossinidae</taxon>
        <taxon>Glossina</taxon>
    </lineage>
</organism>
<dbReference type="AlphaFoldDB" id="A0A1A9VFH1"/>
<reference evidence="1" key="1">
    <citation type="submission" date="2020-05" db="UniProtKB">
        <authorList>
            <consortium name="EnsemblMetazoa"/>
        </authorList>
    </citation>
    <scope>IDENTIFICATION</scope>
    <source>
        <strain evidence="1">TTRI</strain>
    </source>
</reference>
<proteinExistence type="predicted"/>
<protein>
    <submittedName>
        <fullName evidence="1">Uncharacterized protein</fullName>
    </submittedName>
</protein>